<evidence type="ECO:0000256" key="1">
    <source>
        <dbReference type="ARBA" id="ARBA00009320"/>
    </source>
</evidence>
<comment type="similarity">
    <text evidence="1">Belongs to the class-IV pyridoxal-phosphate-dependent aminotransferase family.</text>
</comment>
<organism evidence="2 3">
    <name type="scientific">Gryllotalpicola koreensis</name>
    <dbReference type="NCBI Taxonomy" id="993086"/>
    <lineage>
        <taxon>Bacteria</taxon>
        <taxon>Bacillati</taxon>
        <taxon>Actinomycetota</taxon>
        <taxon>Actinomycetes</taxon>
        <taxon>Micrococcales</taxon>
        <taxon>Microbacteriaceae</taxon>
        <taxon>Gryllotalpicola</taxon>
    </lineage>
</organism>
<dbReference type="Gene3D" id="3.20.10.10">
    <property type="entry name" value="D-amino Acid Aminotransferase, subunit A, domain 2"/>
    <property type="match status" value="1"/>
</dbReference>
<dbReference type="InterPro" id="IPR043132">
    <property type="entry name" value="BCAT-like_C"/>
</dbReference>
<keyword evidence="3" id="KW-1185">Reference proteome</keyword>
<evidence type="ECO:0000313" key="3">
    <source>
        <dbReference type="Proteomes" id="UP001501079"/>
    </source>
</evidence>
<protein>
    <submittedName>
        <fullName evidence="2">Aminodeoxychorismate lyase</fullName>
    </submittedName>
</protein>
<sequence>MTSPVVVLIDSPTDPDAAPADSLRLVDARAPHIDVMDLGITRGDGIFETVGIIDGRVQSVDEHLRRFARSAALLELPAPNPELFRAAVELGIAHLPGVGDAFCKYVLTRGREGGPLDPTGYAYLDVNPDWTRERTIGISVVLLSRGYQLDVQTAAPWLLQGAKTLSYAVNRAVLREAGRRNADDVIFTTTDGYLLEGPTSSLVLRFGDELVTPAQSGGVLHGTTQIGTFEWGSGRGMRTGYRHVRVEELDHADALWLTSSQRLAAPVNAIDGRALAVDADETASLNAYLRGRQL</sequence>
<dbReference type="PANTHER" id="PTHR42743:SF11">
    <property type="entry name" value="AMINODEOXYCHORISMATE LYASE"/>
    <property type="match status" value="1"/>
</dbReference>
<comment type="caution">
    <text evidence="2">The sequence shown here is derived from an EMBL/GenBank/DDBJ whole genome shotgun (WGS) entry which is preliminary data.</text>
</comment>
<name>A0ABP7ZTI3_9MICO</name>
<evidence type="ECO:0000313" key="2">
    <source>
        <dbReference type="EMBL" id="GAA4170122.1"/>
    </source>
</evidence>
<proteinExistence type="inferred from homology"/>
<dbReference type="EMBL" id="BAABBW010000001">
    <property type="protein sequence ID" value="GAA4170122.1"/>
    <property type="molecule type" value="Genomic_DNA"/>
</dbReference>
<gene>
    <name evidence="2" type="ORF">GCM10022287_07530</name>
</gene>
<dbReference type="Gene3D" id="3.30.470.10">
    <property type="match status" value="1"/>
</dbReference>
<dbReference type="InterPro" id="IPR043131">
    <property type="entry name" value="BCAT-like_N"/>
</dbReference>
<accession>A0ABP7ZTI3</accession>
<dbReference type="InterPro" id="IPR036038">
    <property type="entry name" value="Aminotransferase-like"/>
</dbReference>
<dbReference type="Pfam" id="PF01063">
    <property type="entry name" value="Aminotran_4"/>
    <property type="match status" value="1"/>
</dbReference>
<dbReference type="InterPro" id="IPR001544">
    <property type="entry name" value="Aminotrans_IV"/>
</dbReference>
<reference evidence="3" key="1">
    <citation type="journal article" date="2019" name="Int. J. Syst. Evol. Microbiol.">
        <title>The Global Catalogue of Microorganisms (GCM) 10K type strain sequencing project: providing services to taxonomists for standard genome sequencing and annotation.</title>
        <authorList>
            <consortium name="The Broad Institute Genomics Platform"/>
            <consortium name="The Broad Institute Genome Sequencing Center for Infectious Disease"/>
            <person name="Wu L."/>
            <person name="Ma J."/>
        </authorList>
    </citation>
    <scope>NUCLEOTIDE SEQUENCE [LARGE SCALE GENOMIC DNA]</scope>
    <source>
        <strain evidence="3">JCM 17591</strain>
    </source>
</reference>
<dbReference type="Proteomes" id="UP001501079">
    <property type="component" value="Unassembled WGS sequence"/>
</dbReference>
<dbReference type="NCBIfam" id="NF005888">
    <property type="entry name" value="PRK07849.1-3"/>
    <property type="match status" value="1"/>
</dbReference>
<dbReference type="GO" id="GO:0016829">
    <property type="term" value="F:lyase activity"/>
    <property type="evidence" value="ECO:0007669"/>
    <property type="project" value="UniProtKB-KW"/>
</dbReference>
<dbReference type="RefSeq" id="WP_344751935.1">
    <property type="nucleotide sequence ID" value="NZ_BAABBW010000001.1"/>
</dbReference>
<keyword evidence="2" id="KW-0456">Lyase</keyword>
<dbReference type="InterPro" id="IPR050571">
    <property type="entry name" value="Class-IV_PLP-Dep_Aminotrnsfr"/>
</dbReference>
<dbReference type="PANTHER" id="PTHR42743">
    <property type="entry name" value="AMINO-ACID AMINOTRANSFERASE"/>
    <property type="match status" value="1"/>
</dbReference>
<dbReference type="SUPFAM" id="SSF56752">
    <property type="entry name" value="D-aminoacid aminotransferase-like PLP-dependent enzymes"/>
    <property type="match status" value="1"/>
</dbReference>